<sequence>MFERSFLRFFALVMMFVTGYGLAQAPISPSSIAKSPVASSSVAQSQHEADAQSLLSAFVSYTDLRMKGVQQSLETLASTTEARSAKWENMKPLLSSYQRSDAGLIVWFVRPDGTYSTVDKGPMDVTLSDRDYFPALMSGQKIMGALVISKSTGQRSAVIAIPMEKNGKIIGAIGASLFLDKLSEQVDSALALRPDAAFFSLAPNGRSTLHKQTDRRFVDPRELGSETLKKAANEMLSNPEGETTYEFDNATKKAIYRTSPLTQWKFVITFTDAHRK</sequence>
<gene>
    <name evidence="1" type="ORF">FGKAn22_02560</name>
</gene>
<keyword evidence="2" id="KW-1185">Reference proteome</keyword>
<accession>A0AAN1SXA3</accession>
<dbReference type="EMBL" id="AP019536">
    <property type="protein sequence ID" value="BBI98563.1"/>
    <property type="molecule type" value="Genomic_DNA"/>
</dbReference>
<dbReference type="Proteomes" id="UP001319121">
    <property type="component" value="Chromosome"/>
</dbReference>
<organism evidence="1 2">
    <name type="scientific">Ferrigenium kumadai</name>
    <dbReference type="NCBI Taxonomy" id="1682490"/>
    <lineage>
        <taxon>Bacteria</taxon>
        <taxon>Pseudomonadati</taxon>
        <taxon>Pseudomonadota</taxon>
        <taxon>Betaproteobacteria</taxon>
        <taxon>Nitrosomonadales</taxon>
        <taxon>Gallionellaceae</taxon>
        <taxon>Ferrigenium</taxon>
    </lineage>
</organism>
<reference evidence="1 2" key="1">
    <citation type="submission" date="2019-03" db="EMBL/GenBank/DDBJ databases">
        <title>Complete genome sequence of Ferrigenium kumadai strain An22, a microaerophilic iron-oxidizing bacterium isolated from a paddy field soil.</title>
        <authorList>
            <person name="Watanabe T."/>
            <person name="Asakawa S."/>
        </authorList>
    </citation>
    <scope>NUCLEOTIDE SEQUENCE [LARGE SCALE GENOMIC DNA]</scope>
    <source>
        <strain evidence="1 2">An22</strain>
    </source>
</reference>
<name>A0AAN1SXA3_9PROT</name>
<dbReference type="Gene3D" id="3.30.450.20">
    <property type="entry name" value="PAS domain"/>
    <property type="match status" value="1"/>
</dbReference>
<dbReference type="CDD" id="cd12914">
    <property type="entry name" value="PDC1_DGC_like"/>
    <property type="match status" value="1"/>
</dbReference>
<evidence type="ECO:0008006" key="3">
    <source>
        <dbReference type="Google" id="ProtNLM"/>
    </source>
</evidence>
<dbReference type="AlphaFoldDB" id="A0AAN1SXA3"/>
<dbReference type="KEGG" id="fku:FGKAn22_02560"/>
<protein>
    <recommendedName>
        <fullName evidence="3">Cache domain-containing protein</fullName>
    </recommendedName>
</protein>
<evidence type="ECO:0000313" key="1">
    <source>
        <dbReference type="EMBL" id="BBI98563.1"/>
    </source>
</evidence>
<proteinExistence type="predicted"/>
<evidence type="ECO:0000313" key="2">
    <source>
        <dbReference type="Proteomes" id="UP001319121"/>
    </source>
</evidence>